<dbReference type="SUPFAM" id="SSF55469">
    <property type="entry name" value="FMN-dependent nitroreductase-like"/>
    <property type="match status" value="1"/>
</dbReference>
<dbReference type="Gene3D" id="3.40.109.10">
    <property type="entry name" value="NADH Oxidase"/>
    <property type="match status" value="1"/>
</dbReference>
<proteinExistence type="predicted"/>
<reference evidence="2" key="1">
    <citation type="submission" date="2016-10" db="EMBL/GenBank/DDBJ databases">
        <title>Sequence of Gallionella enrichment culture.</title>
        <authorList>
            <person name="Poehlein A."/>
            <person name="Muehling M."/>
            <person name="Daniel R."/>
        </authorList>
    </citation>
    <scope>NUCLEOTIDE SEQUENCE</scope>
</reference>
<dbReference type="NCBIfam" id="TIGR03605">
    <property type="entry name" value="antibiot_sagB"/>
    <property type="match status" value="1"/>
</dbReference>
<dbReference type="Pfam" id="PF00881">
    <property type="entry name" value="Nitroreductase"/>
    <property type="match status" value="1"/>
</dbReference>
<gene>
    <name evidence="2" type="ORF">GALL_314170</name>
</gene>
<dbReference type="CDD" id="cd02142">
    <property type="entry name" value="McbC_SagB-like_oxidoreductase"/>
    <property type="match status" value="1"/>
</dbReference>
<dbReference type="PANTHER" id="PTHR43745">
    <property type="entry name" value="NITROREDUCTASE MJ1384-RELATED"/>
    <property type="match status" value="1"/>
</dbReference>
<dbReference type="GO" id="GO:0016491">
    <property type="term" value="F:oxidoreductase activity"/>
    <property type="evidence" value="ECO:0007669"/>
    <property type="project" value="InterPro"/>
</dbReference>
<comment type="caution">
    <text evidence="2">The sequence shown here is derived from an EMBL/GenBank/DDBJ whole genome shotgun (WGS) entry which is preliminary data.</text>
</comment>
<accession>A0A1J5QSX6</accession>
<evidence type="ECO:0000313" key="2">
    <source>
        <dbReference type="EMBL" id="OIQ86737.1"/>
    </source>
</evidence>
<dbReference type="InterPro" id="IPR029479">
    <property type="entry name" value="Nitroreductase"/>
</dbReference>
<dbReference type="EMBL" id="MLJW01000462">
    <property type="protein sequence ID" value="OIQ86737.1"/>
    <property type="molecule type" value="Genomic_DNA"/>
</dbReference>
<dbReference type="InterPro" id="IPR052544">
    <property type="entry name" value="Bacteriocin_Proc_Enz"/>
</dbReference>
<name>A0A1J5QSX6_9ZZZZ</name>
<dbReference type="InterPro" id="IPR020051">
    <property type="entry name" value="SagB-type_dehydrogenase"/>
</dbReference>
<dbReference type="AlphaFoldDB" id="A0A1J5QSX6"/>
<feature type="domain" description="Nitroreductase" evidence="1">
    <location>
        <begin position="88"/>
        <end position="250"/>
    </location>
</feature>
<dbReference type="InterPro" id="IPR000415">
    <property type="entry name" value="Nitroreductase-like"/>
</dbReference>
<organism evidence="2">
    <name type="scientific">mine drainage metagenome</name>
    <dbReference type="NCBI Taxonomy" id="410659"/>
    <lineage>
        <taxon>unclassified sequences</taxon>
        <taxon>metagenomes</taxon>
        <taxon>ecological metagenomes</taxon>
    </lineage>
</organism>
<evidence type="ECO:0000259" key="1">
    <source>
        <dbReference type="Pfam" id="PF00881"/>
    </source>
</evidence>
<sequence length="272" mass="29213">METQHADIWFTAEISAPQDVVDACLGFHARSSLSLRSLLDDPGGDSAEWKALLAQIEFADCEFILNGASTELKIEGHGATGALSRKGSCRNFERLAIGRASFDRLIASAFLARDAQGHRNYPSAGGLYPVEIVLLPLNAGITGVPGGAYHVLPRSRSLEKIADGTQAARCATFLLSSAGKIGSPSLVIIYLAHLARSIVKYKYRGYRHAVIEVGCALQQADLVATATGLATLPYSRFSELGLCKYLALNPLVLLPLCVQFVGVRLNEKQELV</sequence>
<dbReference type="PANTHER" id="PTHR43745:SF2">
    <property type="entry name" value="NITROREDUCTASE MJ1384-RELATED"/>
    <property type="match status" value="1"/>
</dbReference>
<protein>
    <submittedName>
        <fullName evidence="2">Nitroreductase family protein</fullName>
    </submittedName>
</protein>